<feature type="domain" description="C-type lectin" evidence="6">
    <location>
        <begin position="215"/>
        <end position="334"/>
    </location>
</feature>
<dbReference type="SMART" id="SM00042">
    <property type="entry name" value="CUB"/>
    <property type="match status" value="1"/>
</dbReference>
<dbReference type="PROSITE" id="PS50041">
    <property type="entry name" value="C_TYPE_LECTIN_2"/>
    <property type="match status" value="1"/>
</dbReference>
<evidence type="ECO:0000313" key="8">
    <source>
        <dbReference type="Proteomes" id="UP000276991"/>
    </source>
</evidence>
<evidence type="ECO:0000313" key="7">
    <source>
        <dbReference type="EMBL" id="VBB31079.1"/>
    </source>
</evidence>
<dbReference type="SUPFAM" id="SSF56436">
    <property type="entry name" value="C-type lectin-like"/>
    <property type="match status" value="1"/>
</dbReference>
<sequence>MTTRLEELWSVGIRILNTMQMQMCGECKKWDTLLAGISKYGRNKVEAFMSMFHNCLRLTHKLLVWLLWMQKDAFSKGSGSLIEPIILQAKSNAQQVYFHTTGYETGRYANNMRCSWILMGSNSRKRIMLTVHDSDIDDALFSKCDDYCSIHDGNTFKSPEVVRWCGDKHPDAIISTTDSLYVYFHSDEAFQGKGINMSFIEFDMPGCPPSWISSSIGYCYVLKRPIRGLTWLEAQKECSLARSNLLTLTSANEYSFVAAIYAKSKTFPWIGYMDHSGDGKFIPVDSNSEQWPEDLPKLTGSPRGQECAYIDWHNNKEDILAVDDCRNRHEYICTRRQDGTTIPHFPQEEIIRSSFAKSPISYTIWMFIILLVLLMLTLLCLCYRKCRKQHALSRIGSSDVNQRLVTGIDVQHAATSTEVPHTGSSEIQKTGSVAINNDSTNNDARLITATKNACNVILDGDSSRHAIEQNIPSQNSHSVRQFNLERIDPTVLTIEPRFNARQASEERLSVSSRSKQNLPYGVRESTVGSTTREEALLKIRRGELFERPRVSVLDHTSAISLDEFWNKNEISTINRN</sequence>
<dbReference type="PANTHER" id="PTHR24251">
    <property type="entry name" value="OVOCHYMASE-RELATED"/>
    <property type="match status" value="1"/>
</dbReference>
<evidence type="ECO:0000256" key="3">
    <source>
        <dbReference type="PROSITE-ProRule" id="PRU00059"/>
    </source>
</evidence>
<reference evidence="7 8" key="1">
    <citation type="submission" date="2018-08" db="EMBL/GenBank/DDBJ databases">
        <authorList>
            <person name="Laetsch R D."/>
            <person name="Stevens L."/>
            <person name="Kumar S."/>
            <person name="Blaxter L. M."/>
        </authorList>
    </citation>
    <scope>NUCLEOTIDE SEQUENCE [LARGE SCALE GENOMIC DNA]</scope>
</reference>
<dbReference type="InterPro" id="IPR016187">
    <property type="entry name" value="CTDL_fold"/>
</dbReference>
<evidence type="ECO:0000256" key="2">
    <source>
        <dbReference type="ARBA" id="ARBA00023157"/>
    </source>
</evidence>
<dbReference type="EMBL" id="UPTC01001096">
    <property type="protein sequence ID" value="VBB31079.1"/>
    <property type="molecule type" value="Genomic_DNA"/>
</dbReference>
<dbReference type="InterPro" id="IPR001304">
    <property type="entry name" value="C-type_lectin-like"/>
</dbReference>
<dbReference type="CDD" id="cd00041">
    <property type="entry name" value="CUB"/>
    <property type="match status" value="1"/>
</dbReference>
<dbReference type="PROSITE" id="PS01180">
    <property type="entry name" value="CUB"/>
    <property type="match status" value="1"/>
</dbReference>
<dbReference type="Gene3D" id="2.60.120.290">
    <property type="entry name" value="Spermadhesin, CUB domain"/>
    <property type="match status" value="1"/>
</dbReference>
<dbReference type="AlphaFoldDB" id="A0A498SGZ0"/>
<keyword evidence="8" id="KW-1185">Reference proteome</keyword>
<accession>A0A498SGZ0</accession>
<gene>
    <name evidence="7" type="ORF">NAV_LOCUS5870</name>
</gene>
<dbReference type="SUPFAM" id="SSF49854">
    <property type="entry name" value="Spermadhesin, CUB domain"/>
    <property type="match status" value="1"/>
</dbReference>
<evidence type="ECO:0000259" key="6">
    <source>
        <dbReference type="PROSITE" id="PS50041"/>
    </source>
</evidence>
<keyword evidence="2" id="KW-1015">Disulfide bond</keyword>
<comment type="caution">
    <text evidence="3">Lacks conserved residue(s) required for the propagation of feature annotation.</text>
</comment>
<dbReference type="Proteomes" id="UP000276991">
    <property type="component" value="Unassembled WGS sequence"/>
</dbReference>
<dbReference type="InterPro" id="IPR016186">
    <property type="entry name" value="C-type_lectin-like/link_sf"/>
</dbReference>
<keyword evidence="4" id="KW-1133">Transmembrane helix</keyword>
<keyword evidence="4" id="KW-0472">Membrane</keyword>
<dbReference type="Pfam" id="PF00431">
    <property type="entry name" value="CUB"/>
    <property type="match status" value="1"/>
</dbReference>
<organism evidence="7 8">
    <name type="scientific">Acanthocheilonema viteae</name>
    <name type="common">Filarial nematode worm</name>
    <name type="synonym">Dipetalonema viteae</name>
    <dbReference type="NCBI Taxonomy" id="6277"/>
    <lineage>
        <taxon>Eukaryota</taxon>
        <taxon>Metazoa</taxon>
        <taxon>Ecdysozoa</taxon>
        <taxon>Nematoda</taxon>
        <taxon>Chromadorea</taxon>
        <taxon>Rhabditida</taxon>
        <taxon>Spirurina</taxon>
        <taxon>Spiruromorpha</taxon>
        <taxon>Filarioidea</taxon>
        <taxon>Onchocercidae</taxon>
        <taxon>Acanthocheilonema</taxon>
    </lineage>
</organism>
<feature type="transmembrane region" description="Helical" evidence="4">
    <location>
        <begin position="362"/>
        <end position="383"/>
    </location>
</feature>
<evidence type="ECO:0000256" key="1">
    <source>
        <dbReference type="ARBA" id="ARBA00022737"/>
    </source>
</evidence>
<dbReference type="InterPro" id="IPR035914">
    <property type="entry name" value="Sperma_CUB_dom_sf"/>
</dbReference>
<evidence type="ECO:0000256" key="4">
    <source>
        <dbReference type="SAM" id="Phobius"/>
    </source>
</evidence>
<dbReference type="Gene3D" id="3.10.100.10">
    <property type="entry name" value="Mannose-Binding Protein A, subunit A"/>
    <property type="match status" value="1"/>
</dbReference>
<dbReference type="InterPro" id="IPR000859">
    <property type="entry name" value="CUB_dom"/>
</dbReference>
<feature type="domain" description="CUB" evidence="5">
    <location>
        <begin position="77"/>
        <end position="202"/>
    </location>
</feature>
<protein>
    <recommendedName>
        <fullName evidence="9">C-type lectin domain-containing protein</fullName>
    </recommendedName>
</protein>
<dbReference type="CDD" id="cd00037">
    <property type="entry name" value="CLECT"/>
    <property type="match status" value="1"/>
</dbReference>
<dbReference type="SMART" id="SM00034">
    <property type="entry name" value="CLECT"/>
    <property type="match status" value="1"/>
</dbReference>
<keyword evidence="1" id="KW-0677">Repeat</keyword>
<dbReference type="PANTHER" id="PTHR24251:SF37">
    <property type="entry name" value="CUB DOMAIN-CONTAINING PROTEIN"/>
    <property type="match status" value="1"/>
</dbReference>
<keyword evidence="4" id="KW-0812">Transmembrane</keyword>
<dbReference type="Pfam" id="PF00059">
    <property type="entry name" value="Lectin_C"/>
    <property type="match status" value="1"/>
</dbReference>
<proteinExistence type="predicted"/>
<name>A0A498SGZ0_ACAVI</name>
<evidence type="ECO:0008006" key="9">
    <source>
        <dbReference type="Google" id="ProtNLM"/>
    </source>
</evidence>
<dbReference type="OrthoDB" id="7357196at2759"/>
<dbReference type="STRING" id="6277.A0A498SGZ0"/>
<evidence type="ECO:0000259" key="5">
    <source>
        <dbReference type="PROSITE" id="PS01180"/>
    </source>
</evidence>